<evidence type="ECO:0000256" key="11">
    <source>
        <dbReference type="ARBA" id="ARBA00022989"/>
    </source>
</evidence>
<keyword evidence="17" id="KW-0966">Cell projection</keyword>
<dbReference type="FunFam" id="2.60.40.2030:FF:000009">
    <property type="entry name" value="adhesion G-protein coupled receptor V1"/>
    <property type="match status" value="1"/>
</dbReference>
<dbReference type="GO" id="GO:0060171">
    <property type="term" value="C:stereocilium membrane"/>
    <property type="evidence" value="ECO:0007669"/>
    <property type="project" value="UniProtKB-SubCell"/>
</dbReference>
<dbReference type="Gene3D" id="2.60.40.2030">
    <property type="match status" value="19"/>
</dbReference>
<evidence type="ECO:0000256" key="3">
    <source>
        <dbReference type="ARBA" id="ARBA00004651"/>
    </source>
</evidence>
<feature type="domain" description="Calx-beta" evidence="21">
    <location>
        <begin position="2046"/>
        <end position="2147"/>
    </location>
</feature>
<dbReference type="GO" id="GO:0005737">
    <property type="term" value="C:cytoplasm"/>
    <property type="evidence" value="ECO:0007669"/>
    <property type="project" value="TreeGrafter"/>
</dbReference>
<keyword evidence="7" id="KW-0732">Signal</keyword>
<proteinExistence type="inferred from homology"/>
<feature type="domain" description="Calx-beta" evidence="21">
    <location>
        <begin position="818"/>
        <end position="916"/>
    </location>
</feature>
<dbReference type="PANTHER" id="PTHR46682:SF1">
    <property type="entry name" value="ADHESION G-PROTEIN COUPLED RECEPTOR V1"/>
    <property type="match status" value="1"/>
</dbReference>
<evidence type="ECO:0000313" key="22">
    <source>
        <dbReference type="Ensembl" id="ENSCMMP00000023738.1"/>
    </source>
</evidence>
<keyword evidence="12" id="KW-0297">G-protein coupled receptor</keyword>
<dbReference type="SUPFAM" id="SSF49899">
    <property type="entry name" value="Concanavalin A-like lectins/glucanases"/>
    <property type="match status" value="1"/>
</dbReference>
<dbReference type="GO" id="GO:0007601">
    <property type="term" value="P:visual perception"/>
    <property type="evidence" value="ECO:0007669"/>
    <property type="project" value="TreeGrafter"/>
</dbReference>
<dbReference type="FunFam" id="2.60.40.2030:FF:000017">
    <property type="entry name" value="Adhesion G protein-coupled receptor V1"/>
    <property type="match status" value="3"/>
</dbReference>
<evidence type="ECO:0000256" key="16">
    <source>
        <dbReference type="ARBA" id="ARBA00023224"/>
    </source>
</evidence>
<dbReference type="PANTHER" id="PTHR46682">
    <property type="entry name" value="ADHESION G-PROTEIN COUPLED RECEPTOR V1"/>
    <property type="match status" value="1"/>
</dbReference>
<dbReference type="Pfam" id="PF03160">
    <property type="entry name" value="Calx-beta"/>
    <property type="match status" value="20"/>
</dbReference>
<name>A0A8C3GP48_CAIMO</name>
<reference evidence="22" key="2">
    <citation type="submission" date="2025-08" db="UniProtKB">
        <authorList>
            <consortium name="Ensembl"/>
        </authorList>
    </citation>
    <scope>IDENTIFICATION</scope>
</reference>
<dbReference type="GO" id="GO:0001917">
    <property type="term" value="C:photoreceptor inner segment"/>
    <property type="evidence" value="ECO:0007669"/>
    <property type="project" value="UniProtKB-SubCell"/>
</dbReference>
<dbReference type="Pfam" id="PF13385">
    <property type="entry name" value="Laminin_G_3"/>
    <property type="match status" value="1"/>
</dbReference>
<reference evidence="22" key="3">
    <citation type="submission" date="2025-09" db="UniProtKB">
        <authorList>
            <consortium name="Ensembl"/>
        </authorList>
    </citation>
    <scope>IDENTIFICATION</scope>
</reference>
<dbReference type="Proteomes" id="UP000694556">
    <property type="component" value="Chromosome Z"/>
</dbReference>
<dbReference type="GO" id="GO:0004930">
    <property type="term" value="F:G protein-coupled receptor activity"/>
    <property type="evidence" value="ECO:0007669"/>
    <property type="project" value="UniProtKB-KW"/>
</dbReference>
<evidence type="ECO:0000256" key="19">
    <source>
        <dbReference type="ARBA" id="ARBA00078072"/>
    </source>
</evidence>
<dbReference type="InterPro" id="IPR026919">
    <property type="entry name" value="ADGRV1"/>
</dbReference>
<dbReference type="GO" id="GO:0016787">
    <property type="term" value="F:hydrolase activity"/>
    <property type="evidence" value="ECO:0007669"/>
    <property type="project" value="UniProtKB-KW"/>
</dbReference>
<evidence type="ECO:0000256" key="1">
    <source>
        <dbReference type="ARBA" id="ARBA00004289"/>
    </source>
</evidence>
<dbReference type="FunFam" id="2.60.40.2030:FF:000012">
    <property type="entry name" value="Adhesion G-protein coupled receptor V1"/>
    <property type="match status" value="1"/>
</dbReference>
<dbReference type="FunFam" id="2.60.40.2030:FF:000013">
    <property type="entry name" value="Adhesion G-protein coupled receptor V1"/>
    <property type="match status" value="1"/>
</dbReference>
<dbReference type="FunFam" id="2.60.40.2030:FF:000007">
    <property type="entry name" value="Adhesion G-protein coupled receptor V1"/>
    <property type="match status" value="2"/>
</dbReference>
<feature type="domain" description="Calx-beta" evidence="21">
    <location>
        <begin position="1540"/>
        <end position="1632"/>
    </location>
</feature>
<evidence type="ECO:0000256" key="14">
    <source>
        <dbReference type="ARBA" id="ARBA00023157"/>
    </source>
</evidence>
<dbReference type="FunFam" id="2.60.40.2030:FF:000023">
    <property type="entry name" value="Adhesion G protein-coupled receptor V1"/>
    <property type="match status" value="2"/>
</dbReference>
<feature type="domain" description="Calx-beta" evidence="21">
    <location>
        <begin position="1930"/>
        <end position="2029"/>
    </location>
</feature>
<evidence type="ECO:0000256" key="18">
    <source>
        <dbReference type="ARBA" id="ARBA00070037"/>
    </source>
</evidence>
<sequence length="2799" mass="306508">MQLLPSLITFSYVIKDGPNPAEEDLSPAKGNITFTPGRSMLIYNLTVLDDQIPENDELFVVHLRSVEGGAEINTTRNSVQINIKKNDSPVRFAQSTYMVPEEVDVLTVQVVRGKDDSGKLIGPDECEVSVSYTIITGNSTAHAQLNLDFLDLQPNTTIVFPPLVHEVYMKFKILDDAIPEIAETFQIMLLKDTLQGDAVLVNPSVVHVTIQPNDKPYGVLSINSILFAQTVIIDEDQISRFEGITIVRNGGTHGNVSVTWVITRNSSDPSPVTADLVPERGEIHFDQGQMLVTLSLTIVDDNIPEEAEPYLLKLLAHTIQGGAEVSEPSELLFYIQDSDDVYGVIKFYPLENQKIESNPMGRFLSLSFVREKGTVGDVQLVYTALYIPAGALDPERAKDGILNMSRNSILLFPEGKTHHTLSIPIRNDAFLQNGAHFLIQLEGVELVNRIPLVPSVSPRLGDIRNISLRITPDIANGEIGFISNLPIILSEPEDSPATLVSIPLHRDGTDGQATVFWSLKPSGPNQKAVTHDDISPFNGSVVFLSGQSDTTINITIKADDVPEMNETVLLTLDRVSVENQILKYGFTTCEITILENDDPGGVFEFSSSSRGPYSIKEGESVELQIVRTRGSLIRQFLRYTVEPRDNNEFYGSTGILEFKPGEREIIITLLTRMDGIPELDEVYSVVLSGYSEMPGKLGNATTVNITILKNDDPHGIIQFLPYELTVTISESKGEVIHTAVYRVVRNQGNYGNVSVSWVVDPACTNDVYPEQGTILFDNLEFSKNITIYSLPDEEEIFTISLFNATGGARLGNVTTAFLQITKNDDPIYFAEPVTVSVQEGSVANFTVLRNGSADVAVVVQYITVNGDATAEEGDFVPSGKNSVILFDVGEREQNLSVYINDDDTPETDETFYIILFNSTGDTVIFKAGMATVIIEANDDPNGIFSLEPLEKPVEEGKSNIFWILRHRGHFGNVSLTWQLFDNNSALRPGEEFYETYGTVCFMYGERSKPITLRAISDRIPEFNEFYTLKLVNASGGSPGPGGQLSETSLTVSVMIPFNDDPFGVFVIDPESQEREIVEDTLSEDDLSYITDFTIWRQQGTFGVVRLGWEILSSTFQAGLPSMVDFLLLGSFPSSVQSQPHMRRHHSGTDALYFSGKEDAFGIIRPEYPYNGNNAVTNFTFSAWLIPNVSTDGYIIEKDNDNGTLYYAVKIQTNDSHVSVVLHYTALGSNMTYMAKTSVMKYLDENTWLHLLITLDESIIEFYIDGIQVLGGMKSLKGEAILDGPGIVRIGAGINGSSRYTGLMQDVRLYERKLTRAEIYELHATPAKSDVHPVSGYLEYRQGETNKSFIVSAKDDKEEEGEELFILKLISVRGGARISQENTTARLRIQKSDNANGLFGFTGACIPETADEGSTISCVVERTRGALDYVYIKYIISQVDSIGINYSVTDFSNSSGTITFLPWQRSEVLNLHVIDDDIPELNEYFRVTLVSAVSGDGKLGSTPTSGASIDPEKETTDISIKASDHPYGLLQFSVGPPPQPGDKMILPASSVPHITIKEEDGHVRLLVVRAQGLLGTVLVEYRTVPVTAFSPKDYEAVVGTLEFQPGERYKYITVNITDNTIPELEKTFKVELLNPEGGVAELFRNDGSGSGDGNVDFFLPTVYQHASLGIASHIIVTIEASDDAHGVFEFSTESLSVNGTEPEDGYSNITLQVVRTHGSLSEVTLYWIIVCDLTEDLVSAYGNVTFDVGQVRANITIQVSPDDVPELDKVFSVLIINASSGRLGNHTNATLTVLANDDPYGLFIFSERNRPIKVEEETKNISLTIVRLHGLLGTVVVTYRTLGDDEKSPFLPPDVVRAVQGEDYIPITGYVIFAANESEATISLPILDDDDPERSESVFVELNSTVLIEKVQDRPIVNSPRLGSVGETIAHVIINANDDAFGTLQLSASAVRVAENYVGPIINVTRTGGIFADVSVKFKAMPITATAGEDYSVASSDVVLLEGETSKAVPIYIINDINPEVEESFYVQLLNQTTGGALLGSLTRAIITIEASDDPFGSFVFQMTEFTVEEPEFGSVPINLPVIRNAGTLGNVTVEWVATIGGHPADEDLQVASGNITFAPGEAFQMLLLEILADDVPEIEEIVHVELTQASNGGAIGLDGVANIIIPANDNPYGTVFFHQSLYRVQEPLERNLLANITVRRSAGRFGQLQIFYSTSETDIVALAVEQGQDILAYYESPVQGIPDQPSKTRVNVSAASDPVYSCAAQCLKEQACSAFTFSSASGIPLCLWLTSDISPLTNTSGFWTYKKNVTSAFALFSTQAIAGSDYEPVTRQWAVMQEGEEFANLTVTILPDSLPELDERFAIKLLKVELMNVSASLKNQPTIGQPNTSTVIIMMNGDAFGVFKIYSVSPNATENGLYVEVEERPQTNVQLMIHRTEGSLGQVAVEWCVTGGTATPNLDFIGAGETLVFAEGETKKMVTLPIIDDPEPEDDESIEISLVHTEGGSRILPSFDTVTVIILASDNVAGIISFHTASRSVIGREGEQLQFHIIRTPPGMGNVTVEWKIVGRNVKQNFANYSGILFFPEGMLNTTLYVDLLDDHIPEEKEEYQVILYNIRTEGVSSTGAAVLDSQGYEAVLTVEASDEPHGILNFASTSRVVLTPEENKTIQLFINREFGSLGTINVTYATATGLLTVSNQTEETVAEPGADYVPASGSLILEEGETSVAINITILEDDIPEVQEFFLVNLTSVELIMNHSTSSPPKLGKTSYTKLFLLFLFNGLDYITLGDYHSSSYLPTMP</sequence>
<dbReference type="FunFam" id="2.60.40.2030:FF:000028">
    <property type="entry name" value="Adhesion G-protein coupled receptor V1"/>
    <property type="match status" value="1"/>
</dbReference>
<evidence type="ECO:0000256" key="4">
    <source>
        <dbReference type="ARBA" id="ARBA00007343"/>
    </source>
</evidence>
<comment type="subcellular location">
    <subcellularLocation>
        <location evidence="3">Cell membrane</location>
        <topology evidence="3">Multi-pass membrane protein</topology>
    </subcellularLocation>
    <subcellularLocation>
        <location evidence="1">Cell projection</location>
        <location evidence="1">Stereocilium membrane</location>
    </subcellularLocation>
    <subcellularLocation>
        <location evidence="2">Photoreceptor inner segment</location>
    </subcellularLocation>
</comment>
<keyword evidence="6" id="KW-0812">Transmembrane</keyword>
<keyword evidence="13" id="KW-0472">Membrane</keyword>
<dbReference type="FunFam" id="2.60.40.2030:FF:000020">
    <property type="entry name" value="Adhesion G protein-coupled receptor V1"/>
    <property type="match status" value="1"/>
</dbReference>
<evidence type="ECO:0000256" key="12">
    <source>
        <dbReference type="ARBA" id="ARBA00023040"/>
    </source>
</evidence>
<keyword evidence="14" id="KW-1015">Disulfide bond</keyword>
<keyword evidence="8" id="KW-0677">Repeat</keyword>
<organism evidence="22 23">
    <name type="scientific">Cairina moschata</name>
    <name type="common">Muscovy duck</name>
    <dbReference type="NCBI Taxonomy" id="8855"/>
    <lineage>
        <taxon>Eukaryota</taxon>
        <taxon>Metazoa</taxon>
        <taxon>Chordata</taxon>
        <taxon>Craniata</taxon>
        <taxon>Vertebrata</taxon>
        <taxon>Euteleostomi</taxon>
        <taxon>Archelosauria</taxon>
        <taxon>Archosauria</taxon>
        <taxon>Dinosauria</taxon>
        <taxon>Saurischia</taxon>
        <taxon>Theropoda</taxon>
        <taxon>Coelurosauria</taxon>
        <taxon>Aves</taxon>
        <taxon>Neognathae</taxon>
        <taxon>Galloanserae</taxon>
        <taxon>Anseriformes</taxon>
        <taxon>Anatidae</taxon>
        <taxon>Anatinae</taxon>
        <taxon>Cairina</taxon>
    </lineage>
</organism>
<feature type="domain" description="Calx-beta" evidence="21">
    <location>
        <begin position="79"/>
        <end position="190"/>
    </location>
</feature>
<evidence type="ECO:0000256" key="2">
    <source>
        <dbReference type="ARBA" id="ARBA00004437"/>
    </source>
</evidence>
<dbReference type="FunFam" id="2.60.40.2030:FF:000031">
    <property type="entry name" value="Adhesion G protein-coupled receptor V1"/>
    <property type="match status" value="1"/>
</dbReference>
<evidence type="ECO:0000256" key="13">
    <source>
        <dbReference type="ARBA" id="ARBA00023136"/>
    </source>
</evidence>
<feature type="domain" description="Calx-beta" evidence="21">
    <location>
        <begin position="228"/>
        <end position="315"/>
    </location>
</feature>
<dbReference type="SUPFAM" id="SSF141072">
    <property type="entry name" value="CalX-like"/>
    <property type="match status" value="20"/>
</dbReference>
<evidence type="ECO:0000256" key="17">
    <source>
        <dbReference type="ARBA" id="ARBA00023273"/>
    </source>
</evidence>
<feature type="domain" description="Calx-beta" evidence="21">
    <location>
        <begin position="1788"/>
        <end position="1902"/>
    </location>
</feature>
<dbReference type="SMART" id="SM00237">
    <property type="entry name" value="Calx_beta"/>
    <property type="match status" value="9"/>
</dbReference>
<evidence type="ECO:0000259" key="21">
    <source>
        <dbReference type="SMART" id="SM00237"/>
    </source>
</evidence>
<evidence type="ECO:0000256" key="10">
    <source>
        <dbReference type="ARBA" id="ARBA00022837"/>
    </source>
</evidence>
<dbReference type="GO" id="GO:0001965">
    <property type="term" value="F:G-protein alpha-subunit binding"/>
    <property type="evidence" value="ECO:0007669"/>
    <property type="project" value="TreeGrafter"/>
</dbReference>
<protein>
    <recommendedName>
        <fullName evidence="18">Adhesion G-protein coupled receptor V1</fullName>
    </recommendedName>
    <alternativeName>
        <fullName evidence="20">G-protein coupled receptor 98</fullName>
    </alternativeName>
    <alternativeName>
        <fullName evidence="19">Very large G-protein coupled receptor 1</fullName>
    </alternativeName>
</protein>
<evidence type="ECO:0000256" key="8">
    <source>
        <dbReference type="ARBA" id="ARBA00022737"/>
    </source>
</evidence>
<evidence type="ECO:0000256" key="9">
    <source>
        <dbReference type="ARBA" id="ARBA00022801"/>
    </source>
</evidence>
<evidence type="ECO:0000256" key="6">
    <source>
        <dbReference type="ARBA" id="ARBA00022692"/>
    </source>
</evidence>
<keyword evidence="5" id="KW-1003">Cell membrane</keyword>
<keyword evidence="10" id="KW-0106">Calcium</keyword>
<accession>A0A8C3GP48</accession>
<evidence type="ECO:0000256" key="5">
    <source>
        <dbReference type="ARBA" id="ARBA00022475"/>
    </source>
</evidence>
<dbReference type="GO" id="GO:0010855">
    <property type="term" value="F:adenylate cyclase inhibitor activity"/>
    <property type="evidence" value="ECO:0007669"/>
    <property type="project" value="TreeGrafter"/>
</dbReference>
<keyword evidence="11" id="KW-1133">Transmembrane helix</keyword>
<dbReference type="InterPro" id="IPR013320">
    <property type="entry name" value="ConA-like_dom_sf"/>
</dbReference>
<dbReference type="InterPro" id="IPR003644">
    <property type="entry name" value="Calx_beta"/>
</dbReference>
<reference evidence="22" key="1">
    <citation type="submission" date="2018-09" db="EMBL/GenBank/DDBJ databases">
        <title>Common duck and Muscovy duck high density SNP chip.</title>
        <authorList>
            <person name="Vignal A."/>
            <person name="Thebault N."/>
            <person name="Warren W.C."/>
        </authorList>
    </citation>
    <scope>NUCLEOTIDE SEQUENCE [LARGE SCALE GENOMIC DNA]</scope>
</reference>
<dbReference type="GO" id="GO:0007605">
    <property type="term" value="P:sensory perception of sound"/>
    <property type="evidence" value="ECO:0007669"/>
    <property type="project" value="TreeGrafter"/>
</dbReference>
<dbReference type="Gene3D" id="2.60.120.200">
    <property type="match status" value="1"/>
</dbReference>
<keyword evidence="23" id="KW-1185">Reference proteome</keyword>
<evidence type="ECO:0000256" key="7">
    <source>
        <dbReference type="ARBA" id="ARBA00022729"/>
    </source>
</evidence>
<comment type="similarity">
    <text evidence="4">Belongs to the G-protein coupled receptor 2 family. Adhesion G-protein coupled receptor (ADGR) subfamily.</text>
</comment>
<dbReference type="GO" id="GO:0048513">
    <property type="term" value="P:animal organ development"/>
    <property type="evidence" value="ECO:0007669"/>
    <property type="project" value="UniProtKB-ARBA"/>
</dbReference>
<dbReference type="Ensembl" id="ENSCMMT00000025981.1">
    <property type="protein sequence ID" value="ENSCMMP00000023738.1"/>
    <property type="gene ID" value="ENSCMMG00000014767.1"/>
</dbReference>
<evidence type="ECO:0000313" key="23">
    <source>
        <dbReference type="Proteomes" id="UP000694556"/>
    </source>
</evidence>
<feature type="domain" description="Calx-beta" evidence="21">
    <location>
        <begin position="2637"/>
        <end position="2748"/>
    </location>
</feature>
<feature type="domain" description="Calx-beta" evidence="21">
    <location>
        <begin position="2390"/>
        <end position="2499"/>
    </location>
</feature>
<dbReference type="GO" id="GO:0071277">
    <property type="term" value="P:cellular response to calcium ion"/>
    <property type="evidence" value="ECO:0007669"/>
    <property type="project" value="TreeGrafter"/>
</dbReference>
<keyword evidence="15" id="KW-0675">Receptor</keyword>
<keyword evidence="16" id="KW-0807">Transducer</keyword>
<dbReference type="InterPro" id="IPR038081">
    <property type="entry name" value="CalX-like_sf"/>
</dbReference>
<evidence type="ECO:0000256" key="15">
    <source>
        <dbReference type="ARBA" id="ARBA00023170"/>
    </source>
</evidence>
<keyword evidence="9" id="KW-0378">Hydrolase</keyword>
<evidence type="ECO:0000256" key="20">
    <source>
        <dbReference type="ARBA" id="ARBA00083929"/>
    </source>
</evidence>